<evidence type="ECO:0000313" key="1">
    <source>
        <dbReference type="EMBL" id="MFC6659345.1"/>
    </source>
</evidence>
<reference evidence="2" key="1">
    <citation type="journal article" date="2019" name="Int. J. Syst. Evol. Microbiol.">
        <title>The Global Catalogue of Microorganisms (GCM) 10K type strain sequencing project: providing services to taxonomists for standard genome sequencing and annotation.</title>
        <authorList>
            <consortium name="The Broad Institute Genomics Platform"/>
            <consortium name="The Broad Institute Genome Sequencing Center for Infectious Disease"/>
            <person name="Wu L."/>
            <person name="Ma J."/>
        </authorList>
    </citation>
    <scope>NUCLEOTIDE SEQUENCE [LARGE SCALE GENOMIC DNA]</scope>
    <source>
        <strain evidence="2">CCUG 63830</strain>
    </source>
</reference>
<evidence type="ECO:0000313" key="2">
    <source>
        <dbReference type="Proteomes" id="UP001596317"/>
    </source>
</evidence>
<sequence>MPRKPRSYVDQAARRITRGTVHNSPAFVIRIARTEEFWNALLDGQRGIFWSRNGKKARRKVVRRHPVKH</sequence>
<organism evidence="1 2">
    <name type="scientific">Deinococcus multiflagellatus</name>
    <dbReference type="NCBI Taxonomy" id="1656887"/>
    <lineage>
        <taxon>Bacteria</taxon>
        <taxon>Thermotogati</taxon>
        <taxon>Deinococcota</taxon>
        <taxon>Deinococci</taxon>
        <taxon>Deinococcales</taxon>
        <taxon>Deinococcaceae</taxon>
        <taxon>Deinococcus</taxon>
    </lineage>
</organism>
<dbReference type="Proteomes" id="UP001596317">
    <property type="component" value="Unassembled WGS sequence"/>
</dbReference>
<gene>
    <name evidence="1" type="ORF">ACFP90_02405</name>
</gene>
<name>A0ABW1ZFQ3_9DEIO</name>
<dbReference type="EMBL" id="JBHSWB010000001">
    <property type="protein sequence ID" value="MFC6659345.1"/>
    <property type="molecule type" value="Genomic_DNA"/>
</dbReference>
<comment type="caution">
    <text evidence="1">The sequence shown here is derived from an EMBL/GenBank/DDBJ whole genome shotgun (WGS) entry which is preliminary data.</text>
</comment>
<accession>A0ABW1ZFQ3</accession>
<protein>
    <submittedName>
        <fullName evidence="1">Uncharacterized protein</fullName>
    </submittedName>
</protein>
<dbReference type="RefSeq" id="WP_224604447.1">
    <property type="nucleotide sequence ID" value="NZ_JAIQXV010000001.1"/>
</dbReference>
<proteinExistence type="predicted"/>
<keyword evidence="2" id="KW-1185">Reference proteome</keyword>